<gene>
    <name evidence="3" type="ORF">GCM10025870_20390</name>
</gene>
<evidence type="ECO:0000313" key="3">
    <source>
        <dbReference type="EMBL" id="BDZ54966.1"/>
    </source>
</evidence>
<sequence>MFAAQPGLNRLAQRIITTSFDVSGIERRYTALAELTFDARDEEPVFFDNGSGELLLPGTKARNEIYATEATKLYLEAARRAISATPGVEASDITHVVTVSCTGFYAPGPDYMLVRELGLGPAVQRYHLGFMGCYASSRRCAPRRSSARRMRMPSCSS</sequence>
<dbReference type="Proteomes" id="UP001321477">
    <property type="component" value="Chromosome"/>
</dbReference>
<dbReference type="InterPro" id="IPR011141">
    <property type="entry name" value="Polyketide_synthase_type-III"/>
</dbReference>
<dbReference type="Pfam" id="PF00195">
    <property type="entry name" value="Chal_sti_synt_N"/>
    <property type="match status" value="1"/>
</dbReference>
<feature type="domain" description="Chalcone/stilbene synthase N-terminal" evidence="2">
    <location>
        <begin position="21"/>
        <end position="137"/>
    </location>
</feature>
<accession>A0ABM8H2E2</accession>
<dbReference type="InterPro" id="IPR016039">
    <property type="entry name" value="Thiolase-like"/>
</dbReference>
<name>A0ABM8H2E2_9MICO</name>
<dbReference type="SUPFAM" id="SSF53901">
    <property type="entry name" value="Thiolase-like"/>
    <property type="match status" value="1"/>
</dbReference>
<keyword evidence="4" id="KW-1185">Reference proteome</keyword>
<keyword evidence="1" id="KW-0808">Transferase</keyword>
<evidence type="ECO:0000256" key="1">
    <source>
        <dbReference type="ARBA" id="ARBA00022679"/>
    </source>
</evidence>
<reference evidence="4" key="1">
    <citation type="journal article" date="2019" name="Int. J. Syst. Evol. Microbiol.">
        <title>The Global Catalogue of Microorganisms (GCM) 10K type strain sequencing project: providing services to taxonomists for standard genome sequencing and annotation.</title>
        <authorList>
            <consortium name="The Broad Institute Genomics Platform"/>
            <consortium name="The Broad Institute Genome Sequencing Center for Infectious Disease"/>
            <person name="Wu L."/>
            <person name="Ma J."/>
        </authorList>
    </citation>
    <scope>NUCLEOTIDE SEQUENCE [LARGE SCALE GENOMIC DNA]</scope>
    <source>
        <strain evidence="4">NBRC 109019</strain>
    </source>
</reference>
<dbReference type="Gene3D" id="3.40.47.10">
    <property type="match status" value="1"/>
</dbReference>
<evidence type="ECO:0000259" key="2">
    <source>
        <dbReference type="Pfam" id="PF00195"/>
    </source>
</evidence>
<dbReference type="InterPro" id="IPR001099">
    <property type="entry name" value="Chalcone/stilbene_synt_N"/>
</dbReference>
<evidence type="ECO:0000313" key="4">
    <source>
        <dbReference type="Proteomes" id="UP001321477"/>
    </source>
</evidence>
<proteinExistence type="predicted"/>
<dbReference type="EMBL" id="AP027734">
    <property type="protein sequence ID" value="BDZ54966.1"/>
    <property type="molecule type" value="Genomic_DNA"/>
</dbReference>
<protein>
    <recommendedName>
        <fullName evidence="2">Chalcone/stilbene synthase N-terminal domain-containing protein</fullName>
    </recommendedName>
</protein>
<organism evidence="3 4">
    <name type="scientific">Agromyces marinus</name>
    <dbReference type="NCBI Taxonomy" id="1389020"/>
    <lineage>
        <taxon>Bacteria</taxon>
        <taxon>Bacillati</taxon>
        <taxon>Actinomycetota</taxon>
        <taxon>Actinomycetes</taxon>
        <taxon>Micrococcales</taxon>
        <taxon>Microbacteriaceae</taxon>
        <taxon>Agromyces</taxon>
    </lineage>
</organism>
<dbReference type="PANTHER" id="PTHR11877">
    <property type="entry name" value="HYDROXYMETHYLGLUTARYL-COA SYNTHASE"/>
    <property type="match status" value="1"/>
</dbReference>
<dbReference type="PANTHER" id="PTHR11877:SF46">
    <property type="entry name" value="TYPE III POLYKETIDE SYNTHASE A"/>
    <property type="match status" value="1"/>
</dbReference>